<dbReference type="InterPro" id="IPR023612">
    <property type="entry name" value="Peptidase_M4"/>
</dbReference>
<dbReference type="OrthoDB" id="5332336at2759"/>
<proteinExistence type="inferred from homology"/>
<feature type="domain" description="Peptidase M4" evidence="8">
    <location>
        <begin position="45"/>
        <end position="186"/>
    </location>
</feature>
<evidence type="ECO:0000259" key="8">
    <source>
        <dbReference type="Pfam" id="PF01447"/>
    </source>
</evidence>
<evidence type="ECO:0000256" key="2">
    <source>
        <dbReference type="ARBA" id="ARBA00022670"/>
    </source>
</evidence>
<dbReference type="GO" id="GO:0006508">
    <property type="term" value="P:proteolysis"/>
    <property type="evidence" value="ECO:0007669"/>
    <property type="project" value="UniProtKB-KW"/>
</dbReference>
<evidence type="ECO:0000313" key="10">
    <source>
        <dbReference type="EMBL" id="RUS74104.1"/>
    </source>
</evidence>
<keyword evidence="5" id="KW-0862">Zinc</keyword>
<dbReference type="Proteomes" id="UP000271974">
    <property type="component" value="Unassembled WGS sequence"/>
</dbReference>
<dbReference type="GO" id="GO:0046872">
    <property type="term" value="F:metal ion binding"/>
    <property type="evidence" value="ECO:0007669"/>
    <property type="project" value="UniProtKB-KW"/>
</dbReference>
<keyword evidence="3" id="KW-0479">Metal-binding</keyword>
<evidence type="ECO:0000256" key="6">
    <source>
        <dbReference type="ARBA" id="ARBA00023049"/>
    </source>
</evidence>
<accession>A0A3S1B1X4</accession>
<dbReference type="InterPro" id="IPR001570">
    <property type="entry name" value="Peptidase_M4_C_domain"/>
</dbReference>
<comment type="caution">
    <text evidence="10">The sequence shown here is derived from an EMBL/GenBank/DDBJ whole genome shotgun (WGS) entry which is preliminary data.</text>
</comment>
<dbReference type="GO" id="GO:0004222">
    <property type="term" value="F:metalloendopeptidase activity"/>
    <property type="evidence" value="ECO:0007669"/>
    <property type="project" value="InterPro"/>
</dbReference>
<feature type="domain" description="Peptidase M4 C-terminal" evidence="9">
    <location>
        <begin position="189"/>
        <end position="326"/>
    </location>
</feature>
<gene>
    <name evidence="10" type="ORF">EGW08_018135</name>
</gene>
<comment type="similarity">
    <text evidence="1">Belongs to the peptidase M4 family.</text>
</comment>
<dbReference type="PANTHER" id="PTHR33794">
    <property type="entry name" value="BACILLOLYSIN"/>
    <property type="match status" value="1"/>
</dbReference>
<reference evidence="10 11" key="1">
    <citation type="submission" date="2019-01" db="EMBL/GenBank/DDBJ databases">
        <title>A draft genome assembly of the solar-powered sea slug Elysia chlorotica.</title>
        <authorList>
            <person name="Cai H."/>
            <person name="Li Q."/>
            <person name="Fang X."/>
            <person name="Li J."/>
            <person name="Curtis N.E."/>
            <person name="Altenburger A."/>
            <person name="Shibata T."/>
            <person name="Feng M."/>
            <person name="Maeda T."/>
            <person name="Schwartz J.A."/>
            <person name="Shigenobu S."/>
            <person name="Lundholm N."/>
            <person name="Nishiyama T."/>
            <person name="Yang H."/>
            <person name="Hasebe M."/>
            <person name="Li S."/>
            <person name="Pierce S.K."/>
            <person name="Wang J."/>
        </authorList>
    </citation>
    <scope>NUCLEOTIDE SEQUENCE [LARGE SCALE GENOMIC DNA]</scope>
    <source>
        <strain evidence="10">EC2010</strain>
        <tissue evidence="10">Whole organism of an adult</tissue>
    </source>
</reference>
<evidence type="ECO:0000313" key="11">
    <source>
        <dbReference type="Proteomes" id="UP000271974"/>
    </source>
</evidence>
<dbReference type="InterPro" id="IPR050728">
    <property type="entry name" value="Zinc_Metalloprotease_M4"/>
</dbReference>
<dbReference type="CDD" id="cd09597">
    <property type="entry name" value="M4_TLP"/>
    <property type="match status" value="1"/>
</dbReference>
<feature type="region of interest" description="Disordered" evidence="7">
    <location>
        <begin position="20"/>
        <end position="46"/>
    </location>
</feature>
<dbReference type="Pfam" id="PF01447">
    <property type="entry name" value="Peptidase_M4"/>
    <property type="match status" value="1"/>
</dbReference>
<evidence type="ECO:0000256" key="1">
    <source>
        <dbReference type="ARBA" id="ARBA00009388"/>
    </source>
</evidence>
<keyword evidence="6" id="KW-0482">Metalloprotease</keyword>
<sequence length="440" mass="48641">LEFNQVTNLTISREVRQVTDECETTSRRPEGQCSPYANGVGGNPKTGRRQYGSDGLCLPVSEPENGRCKMESTYVKVVDNGNTNDRSRQRIIDFNCNEGFSDAKNGAYGVASDAFYYGHITGRLYEEKYNYRALSWKPRMVVHYGSCYDNAFWDGRDMYFGDGCNTFYPLVSQDVIAHELGHGITSTNSRLVYSSESGGINEAFSDISGEAAELFGGRPGGNDFNVGFDLFKNPSRSLRYFRRPEDDNISISTYGQYRDGLNVHYSSGIFNIAFYRMVAEQNMDLYQAYGCFLHANRNLWTSRSTFKAGACAVIKACFDLGYDHNKAREAFMPSGLEVETCNVQSLSVQISAGTTQERVMVSTGRSPIFELDVTGATGRLTAEAEDFSMVTIDITTDVDGQNVVASGENEVTFSVQSGVTLFAKLSSDAETDKSVTVTLN</sequence>
<organism evidence="10 11">
    <name type="scientific">Elysia chlorotica</name>
    <name type="common">Eastern emerald elysia</name>
    <name type="synonym">Sea slug</name>
    <dbReference type="NCBI Taxonomy" id="188477"/>
    <lineage>
        <taxon>Eukaryota</taxon>
        <taxon>Metazoa</taxon>
        <taxon>Spiralia</taxon>
        <taxon>Lophotrochozoa</taxon>
        <taxon>Mollusca</taxon>
        <taxon>Gastropoda</taxon>
        <taxon>Heterobranchia</taxon>
        <taxon>Euthyneura</taxon>
        <taxon>Panpulmonata</taxon>
        <taxon>Sacoglossa</taxon>
        <taxon>Placobranchoidea</taxon>
        <taxon>Plakobranchidae</taxon>
        <taxon>Elysia</taxon>
    </lineage>
</organism>
<evidence type="ECO:0000259" key="9">
    <source>
        <dbReference type="Pfam" id="PF02868"/>
    </source>
</evidence>
<evidence type="ECO:0008006" key="12">
    <source>
        <dbReference type="Google" id="ProtNLM"/>
    </source>
</evidence>
<dbReference type="STRING" id="188477.A0A3S1B1X4"/>
<dbReference type="PANTHER" id="PTHR33794:SF1">
    <property type="entry name" value="BACILLOLYSIN"/>
    <property type="match status" value="1"/>
</dbReference>
<evidence type="ECO:0000256" key="7">
    <source>
        <dbReference type="SAM" id="MobiDB-lite"/>
    </source>
</evidence>
<evidence type="ECO:0000256" key="4">
    <source>
        <dbReference type="ARBA" id="ARBA00022801"/>
    </source>
</evidence>
<dbReference type="Pfam" id="PF02868">
    <property type="entry name" value="Peptidase_M4_C"/>
    <property type="match status" value="1"/>
</dbReference>
<dbReference type="InterPro" id="IPR027268">
    <property type="entry name" value="Peptidase_M4/M1_CTD_sf"/>
</dbReference>
<name>A0A3S1B1X4_ELYCH</name>
<keyword evidence="11" id="KW-1185">Reference proteome</keyword>
<dbReference type="Gene3D" id="3.10.170.10">
    <property type="match status" value="1"/>
</dbReference>
<feature type="compositionally biased region" description="Basic and acidic residues" evidence="7">
    <location>
        <begin position="20"/>
        <end position="30"/>
    </location>
</feature>
<dbReference type="Gene3D" id="1.10.390.10">
    <property type="entry name" value="Neutral Protease Domain 2"/>
    <property type="match status" value="1"/>
</dbReference>
<dbReference type="InterPro" id="IPR013856">
    <property type="entry name" value="Peptidase_M4_domain"/>
</dbReference>
<feature type="non-terminal residue" evidence="10">
    <location>
        <position position="1"/>
    </location>
</feature>
<dbReference type="EMBL" id="RQTK01000865">
    <property type="protein sequence ID" value="RUS74104.1"/>
    <property type="molecule type" value="Genomic_DNA"/>
</dbReference>
<evidence type="ECO:0000256" key="3">
    <source>
        <dbReference type="ARBA" id="ARBA00022723"/>
    </source>
</evidence>
<dbReference type="PRINTS" id="PR00730">
    <property type="entry name" value="THERMOLYSIN"/>
</dbReference>
<keyword evidence="2" id="KW-0645">Protease</keyword>
<keyword evidence="4" id="KW-0378">Hydrolase</keyword>
<dbReference type="AlphaFoldDB" id="A0A3S1B1X4"/>
<evidence type="ECO:0000256" key="5">
    <source>
        <dbReference type="ARBA" id="ARBA00022833"/>
    </source>
</evidence>
<dbReference type="SUPFAM" id="SSF55486">
    <property type="entry name" value="Metalloproteases ('zincins'), catalytic domain"/>
    <property type="match status" value="1"/>
</dbReference>
<protein>
    <recommendedName>
        <fullName evidence="12">Neutral metalloproteinase</fullName>
    </recommendedName>
</protein>